<comment type="function">
    <text evidence="7">Involved in the lipid remodeling steps of GPI-anchor maturation.</text>
</comment>
<evidence type="ECO:0000256" key="3">
    <source>
        <dbReference type="ARBA" id="ARBA00022692"/>
    </source>
</evidence>
<comment type="caution">
    <text evidence="7">Lacks conserved residue(s) required for the propagation of feature annotation.</text>
</comment>
<feature type="transmembrane region" description="Helical" evidence="7">
    <location>
        <begin position="172"/>
        <end position="192"/>
    </location>
</feature>
<keyword evidence="9" id="KW-1185">Reference proteome</keyword>
<keyword evidence="2 7" id="KW-0337">GPI-anchor biosynthesis</keyword>
<organism evidence="8 9">
    <name type="scientific">Paraglomus occultum</name>
    <dbReference type="NCBI Taxonomy" id="144539"/>
    <lineage>
        <taxon>Eukaryota</taxon>
        <taxon>Fungi</taxon>
        <taxon>Fungi incertae sedis</taxon>
        <taxon>Mucoromycota</taxon>
        <taxon>Glomeromycotina</taxon>
        <taxon>Glomeromycetes</taxon>
        <taxon>Paraglomerales</taxon>
        <taxon>Paraglomeraceae</taxon>
        <taxon>Paraglomus</taxon>
    </lineage>
</organism>
<feature type="transmembrane region" description="Helical" evidence="7">
    <location>
        <begin position="7"/>
        <end position="29"/>
    </location>
</feature>
<evidence type="ECO:0000256" key="1">
    <source>
        <dbReference type="ARBA" id="ARBA00004127"/>
    </source>
</evidence>
<feature type="transmembrane region" description="Helical" evidence="7">
    <location>
        <begin position="257"/>
        <end position="278"/>
    </location>
</feature>
<evidence type="ECO:0000256" key="2">
    <source>
        <dbReference type="ARBA" id="ARBA00022502"/>
    </source>
</evidence>
<comment type="caution">
    <text evidence="8">The sequence shown here is derived from an EMBL/GenBank/DDBJ whole genome shotgun (WGS) entry which is preliminary data.</text>
</comment>
<name>A0A9N9FYV8_9GLOM</name>
<dbReference type="Pfam" id="PF04080">
    <property type="entry name" value="Per1"/>
    <property type="match status" value="1"/>
</dbReference>
<comment type="subcellular location">
    <subcellularLocation>
        <location evidence="1">Endomembrane system</location>
        <topology evidence="1">Multi-pass membrane protein</topology>
    </subcellularLocation>
    <subcellularLocation>
        <location evidence="7">Endoplasmic reticulum membrane</location>
        <topology evidence="7">Multi-pass membrane protein</topology>
    </subcellularLocation>
</comment>
<dbReference type="PANTHER" id="PTHR13148:SF0">
    <property type="entry name" value="POST-GPI ATTACHMENT TO PROTEINS FACTOR 3"/>
    <property type="match status" value="1"/>
</dbReference>
<protein>
    <recommendedName>
        <fullName evidence="7">Post-GPI attachment to proteins factor 3</fullName>
    </recommendedName>
</protein>
<dbReference type="PANTHER" id="PTHR13148">
    <property type="entry name" value="PER1-RELATED"/>
    <property type="match status" value="1"/>
</dbReference>
<evidence type="ECO:0000256" key="6">
    <source>
        <dbReference type="ARBA" id="ARBA00023136"/>
    </source>
</evidence>
<feature type="transmembrane region" description="Helical" evidence="7">
    <location>
        <begin position="103"/>
        <end position="120"/>
    </location>
</feature>
<keyword evidence="7" id="KW-0256">Endoplasmic reticulum</keyword>
<keyword evidence="3 7" id="KW-0812">Transmembrane</keyword>
<dbReference type="Proteomes" id="UP000789572">
    <property type="component" value="Unassembled WGS sequence"/>
</dbReference>
<keyword evidence="5 7" id="KW-1133">Transmembrane helix</keyword>
<feature type="transmembrane region" description="Helical" evidence="7">
    <location>
        <begin position="224"/>
        <end position="245"/>
    </location>
</feature>
<dbReference type="AlphaFoldDB" id="A0A9N9FYV8"/>
<feature type="transmembrane region" description="Helical" evidence="7">
    <location>
        <begin position="199"/>
        <end position="218"/>
    </location>
</feature>
<dbReference type="GO" id="GO:0016788">
    <property type="term" value="F:hydrolase activity, acting on ester bonds"/>
    <property type="evidence" value="ECO:0007669"/>
    <property type="project" value="TreeGrafter"/>
</dbReference>
<reference evidence="8" key="1">
    <citation type="submission" date="2021-06" db="EMBL/GenBank/DDBJ databases">
        <authorList>
            <person name="Kallberg Y."/>
            <person name="Tangrot J."/>
            <person name="Rosling A."/>
        </authorList>
    </citation>
    <scope>NUCLEOTIDE SEQUENCE</scope>
    <source>
        <strain evidence="8">IA702</strain>
    </source>
</reference>
<sequence length="325" mass="38095">MLCYKRILFINPIFLVTILILLVGCTQVYSSKGDRSKDFENCVSQCSSSTCPERKIPLIRRLLQWSCENECEYECMHEITAKAKESGGEILQYHGKWPFYRMWGMQEPASVLFSALNGYMHYQYISVFRRQVADGYYMKKFYVAYCCVGVNAWIWSVIYHSRDFVFTERMDYFSAGFAVLYSLYTTALRVFHIRKTFPLASWTFICLVAYTLHVSYLLSGTFDYTYNMTANVVVASINNAIWLYWTILHLNKRPDDAWKPAAVGALLSLFLSLELFDFPPIWGVFDAHSLWHLSTIPIIPFWYNFLLVDAEREDHRERKGKKTMK</sequence>
<feature type="transmembrane region" description="Helical" evidence="7">
    <location>
        <begin position="141"/>
        <end position="160"/>
    </location>
</feature>
<dbReference type="PROSITE" id="PS51257">
    <property type="entry name" value="PROKAR_LIPOPROTEIN"/>
    <property type="match status" value="1"/>
</dbReference>
<feature type="transmembrane region" description="Helical" evidence="7">
    <location>
        <begin position="290"/>
        <end position="308"/>
    </location>
</feature>
<keyword evidence="6 7" id="KW-0472">Membrane</keyword>
<dbReference type="EMBL" id="CAJVPJ010001050">
    <property type="protein sequence ID" value="CAG8572770.1"/>
    <property type="molecule type" value="Genomic_DNA"/>
</dbReference>
<proteinExistence type="inferred from homology"/>
<evidence type="ECO:0000313" key="8">
    <source>
        <dbReference type="EMBL" id="CAG8572770.1"/>
    </source>
</evidence>
<evidence type="ECO:0000313" key="9">
    <source>
        <dbReference type="Proteomes" id="UP000789572"/>
    </source>
</evidence>
<dbReference type="OrthoDB" id="419770at2759"/>
<dbReference type="GO" id="GO:0006506">
    <property type="term" value="P:GPI anchor biosynthetic process"/>
    <property type="evidence" value="ECO:0007669"/>
    <property type="project" value="UniProtKB-KW"/>
</dbReference>
<evidence type="ECO:0000256" key="5">
    <source>
        <dbReference type="ARBA" id="ARBA00022989"/>
    </source>
</evidence>
<evidence type="ECO:0000256" key="4">
    <source>
        <dbReference type="ARBA" id="ARBA00022729"/>
    </source>
</evidence>
<comment type="similarity">
    <text evidence="7">Belongs to the PGAP3 family.</text>
</comment>
<evidence type="ECO:0000256" key="7">
    <source>
        <dbReference type="RuleBase" id="RU365066"/>
    </source>
</evidence>
<accession>A0A9N9FYV8</accession>
<dbReference type="GO" id="GO:0005789">
    <property type="term" value="C:endoplasmic reticulum membrane"/>
    <property type="evidence" value="ECO:0007669"/>
    <property type="project" value="UniProtKB-SubCell"/>
</dbReference>
<dbReference type="InterPro" id="IPR007217">
    <property type="entry name" value="Per1-like"/>
</dbReference>
<gene>
    <name evidence="8" type="ORF">POCULU_LOCUS6081</name>
</gene>
<keyword evidence="4" id="KW-0732">Signal</keyword>